<keyword evidence="1 2" id="KW-0418">Kinase</keyword>
<dbReference type="NCBIfam" id="NF007139">
    <property type="entry name" value="PRK09585.1-3"/>
    <property type="match status" value="1"/>
</dbReference>
<comment type="catalytic activity">
    <reaction evidence="1">
        <text>1,6-anhydro-N-acetyl-beta-muramate + ATP + H2O = N-acetyl-D-muramate 6-phosphate + ADP + H(+)</text>
        <dbReference type="Rhea" id="RHEA:24952"/>
        <dbReference type="ChEBI" id="CHEBI:15377"/>
        <dbReference type="ChEBI" id="CHEBI:15378"/>
        <dbReference type="ChEBI" id="CHEBI:30616"/>
        <dbReference type="ChEBI" id="CHEBI:58690"/>
        <dbReference type="ChEBI" id="CHEBI:58722"/>
        <dbReference type="ChEBI" id="CHEBI:456216"/>
        <dbReference type="EC" id="2.7.1.170"/>
    </reaction>
</comment>
<evidence type="ECO:0000313" key="3">
    <source>
        <dbReference type="Proteomes" id="UP000238365"/>
    </source>
</evidence>
<protein>
    <recommendedName>
        <fullName evidence="1">Anhydro-N-acetylmuramic acid kinase</fullName>
        <ecNumber evidence="1">2.7.1.170</ecNumber>
    </recommendedName>
    <alternativeName>
        <fullName evidence="1">AnhMurNAc kinase</fullName>
    </alternativeName>
</protein>
<dbReference type="Gene3D" id="3.30.420.40">
    <property type="match status" value="2"/>
</dbReference>
<dbReference type="HAMAP" id="MF_01270">
    <property type="entry name" value="AnhMurNAc_kinase"/>
    <property type="match status" value="1"/>
</dbReference>
<organism evidence="2 3">
    <name type="scientific">Mixta gaviniae</name>
    <dbReference type="NCBI Taxonomy" id="665914"/>
    <lineage>
        <taxon>Bacteria</taxon>
        <taxon>Pseudomonadati</taxon>
        <taxon>Pseudomonadota</taxon>
        <taxon>Gammaproteobacteria</taxon>
        <taxon>Enterobacterales</taxon>
        <taxon>Erwiniaceae</taxon>
        <taxon>Mixta</taxon>
    </lineage>
</organism>
<dbReference type="Proteomes" id="UP000238365">
    <property type="component" value="Chromosome"/>
</dbReference>
<dbReference type="EC" id="2.7.1.170" evidence="1"/>
<dbReference type="GO" id="GO:0009254">
    <property type="term" value="P:peptidoglycan turnover"/>
    <property type="evidence" value="ECO:0007669"/>
    <property type="project" value="UniProtKB-UniRule"/>
</dbReference>
<dbReference type="PANTHER" id="PTHR30605:SF0">
    <property type="entry name" value="ANHYDRO-N-ACETYLMURAMIC ACID KINASE"/>
    <property type="match status" value="1"/>
</dbReference>
<dbReference type="CDD" id="cd24050">
    <property type="entry name" value="ASKHA_NBD_ANMK"/>
    <property type="match status" value="1"/>
</dbReference>
<comment type="similarity">
    <text evidence="1">Belongs to the anhydro-N-acetylmuramic acid kinase family.</text>
</comment>
<dbReference type="PANTHER" id="PTHR30605">
    <property type="entry name" value="ANHYDRO-N-ACETYLMURAMIC ACID KINASE"/>
    <property type="match status" value="1"/>
</dbReference>
<evidence type="ECO:0000313" key="2">
    <source>
        <dbReference type="EMBL" id="AUX93366.1"/>
    </source>
</evidence>
<accession>A0A1X1DMA4</accession>
<dbReference type="UniPathway" id="UPA00544"/>
<dbReference type="Pfam" id="PF03702">
    <property type="entry name" value="AnmK"/>
    <property type="match status" value="1"/>
</dbReference>
<keyword evidence="1" id="KW-0067">ATP-binding</keyword>
<dbReference type="GO" id="GO:0005524">
    <property type="term" value="F:ATP binding"/>
    <property type="evidence" value="ECO:0007669"/>
    <property type="project" value="UniProtKB-UniRule"/>
</dbReference>
<proteinExistence type="inferred from homology"/>
<dbReference type="GO" id="GO:0097175">
    <property type="term" value="P:1,6-anhydro-N-acetyl-beta-muramic acid catabolic process"/>
    <property type="evidence" value="ECO:0007669"/>
    <property type="project" value="UniProtKB-UniRule"/>
</dbReference>
<dbReference type="KEGG" id="pgz:C2E15_09945"/>
<dbReference type="NCBIfam" id="NF007148">
    <property type="entry name" value="PRK09585.3-2"/>
    <property type="match status" value="1"/>
</dbReference>
<dbReference type="GO" id="GO:0006040">
    <property type="term" value="P:amino sugar metabolic process"/>
    <property type="evidence" value="ECO:0007669"/>
    <property type="project" value="InterPro"/>
</dbReference>
<dbReference type="GO" id="GO:0016773">
    <property type="term" value="F:phosphotransferase activity, alcohol group as acceptor"/>
    <property type="evidence" value="ECO:0007669"/>
    <property type="project" value="UniProtKB-UniRule"/>
</dbReference>
<dbReference type="GO" id="GO:0016301">
    <property type="term" value="F:kinase activity"/>
    <property type="evidence" value="ECO:0007669"/>
    <property type="project" value="UniProtKB-KW"/>
</dbReference>
<comment type="pathway">
    <text evidence="1">Cell wall biogenesis; peptidoglycan recycling.</text>
</comment>
<keyword evidence="3" id="KW-1185">Reference proteome</keyword>
<dbReference type="OrthoDB" id="9763949at2"/>
<comment type="function">
    <text evidence="1">Catalyzes the specific phosphorylation of 1,6-anhydro-N-acetylmuramic acid (anhMurNAc) with the simultaneous cleavage of the 1,6-anhydro ring, generating MurNAc-6-P. Is required for the utilization of anhMurNAc either imported from the medium or derived from its own cell wall murein, and thus plays a role in cell wall recycling.</text>
</comment>
<dbReference type="SUPFAM" id="SSF53067">
    <property type="entry name" value="Actin-like ATPase domain"/>
    <property type="match status" value="1"/>
</dbReference>
<name>A0A1X1DMA4_9GAMM</name>
<sequence length="372" mass="39786">MKSGRYIGVMSGTSLDGVDVVLAAIDERMVAQQASYCHPVPQALRQELLAINQGQSLTLSQLGRLDTRLGRLFAEAVLTLMKQQNLSAEDITAIGCHGQTVWHEPWGDAPCTLQIGDNNQIAAATGVTVVGDFRRRDMALGGQGAPLVPAFHQALLMHPQERRMVLNIGGIANLSLLIPGQPPGGYDTGPGNMLMDAWIWRHRGLPYDKDGAWAAGGTVILPLLKQMLSDAWFALPAPKSTGREYFNFGWVEQQLRRFPGLAPQDVQATLLELTAVSISEQVLLSGGCDRLLVCGGGARNPLLMARLAALLAGTEVLSTDEAGINGDDMEGLAFAWLAWRTLSGLPGNLPSVTGAREATILGAIYPANRPPL</sequence>
<dbReference type="InterPro" id="IPR005338">
    <property type="entry name" value="Anhydro_N_Ac-Mur_kinase"/>
</dbReference>
<dbReference type="EMBL" id="CP026377">
    <property type="protein sequence ID" value="AUX93366.1"/>
    <property type="molecule type" value="Genomic_DNA"/>
</dbReference>
<dbReference type="NCBIfam" id="NF007138">
    <property type="entry name" value="PRK09585.1-1"/>
    <property type="match status" value="1"/>
</dbReference>
<dbReference type="InterPro" id="IPR043129">
    <property type="entry name" value="ATPase_NBD"/>
</dbReference>
<evidence type="ECO:0000256" key="1">
    <source>
        <dbReference type="HAMAP-Rule" id="MF_01270"/>
    </source>
</evidence>
<keyword evidence="1" id="KW-0547">Nucleotide-binding</keyword>
<feature type="binding site" evidence="1">
    <location>
        <begin position="12"/>
        <end position="19"/>
    </location>
    <ligand>
        <name>ATP</name>
        <dbReference type="ChEBI" id="CHEBI:30616"/>
    </ligand>
</feature>
<keyword evidence="1" id="KW-0119">Carbohydrate metabolism</keyword>
<dbReference type="UniPathway" id="UPA00343"/>
<dbReference type="RefSeq" id="WP_104957223.1">
    <property type="nucleotide sequence ID" value="NZ_CP026377.1"/>
</dbReference>
<gene>
    <name evidence="1" type="primary">anmK</name>
    <name evidence="2" type="ORF">C2E15_09945</name>
</gene>
<dbReference type="AlphaFoldDB" id="A0A1X1DMA4"/>
<comment type="pathway">
    <text evidence="1">Amino-sugar metabolism; 1,6-anhydro-N-acetylmuramate degradation.</text>
</comment>
<reference evidence="2 3" key="1">
    <citation type="submission" date="2018-01" db="EMBL/GenBank/DDBJ databases">
        <title>Complete and assembled Genome of Pantoea gaviniae DSM22758T.</title>
        <authorList>
            <person name="Stevens M.J.A."/>
            <person name="Zurfluh K."/>
            <person name="Stephan R."/>
        </authorList>
    </citation>
    <scope>NUCLEOTIDE SEQUENCE [LARGE SCALE GENOMIC DNA]</scope>
    <source>
        <strain evidence="2 3">DSM 22758</strain>
    </source>
</reference>
<keyword evidence="1" id="KW-0808">Transferase</keyword>